<protein>
    <submittedName>
        <fullName evidence="3">Uncharacterized protein</fullName>
    </submittedName>
</protein>
<keyword evidence="4" id="KW-1185">Reference proteome</keyword>
<evidence type="ECO:0000313" key="4">
    <source>
        <dbReference type="Proteomes" id="UP001146120"/>
    </source>
</evidence>
<organism evidence="3 4">
    <name type="scientific">Lagenidium giganteum</name>
    <dbReference type="NCBI Taxonomy" id="4803"/>
    <lineage>
        <taxon>Eukaryota</taxon>
        <taxon>Sar</taxon>
        <taxon>Stramenopiles</taxon>
        <taxon>Oomycota</taxon>
        <taxon>Peronosporomycetes</taxon>
        <taxon>Pythiales</taxon>
        <taxon>Pythiaceae</taxon>
    </lineage>
</organism>
<reference evidence="3" key="1">
    <citation type="submission" date="2022-11" db="EMBL/GenBank/DDBJ databases">
        <authorList>
            <person name="Morgan W.R."/>
            <person name="Tartar A."/>
        </authorList>
    </citation>
    <scope>NUCLEOTIDE SEQUENCE</scope>
    <source>
        <strain evidence="3">ARSEF 373</strain>
    </source>
</reference>
<feature type="compositionally biased region" description="Basic residues" evidence="2">
    <location>
        <begin position="302"/>
        <end position="311"/>
    </location>
</feature>
<gene>
    <name evidence="3" type="ORF">N0F65_008836</name>
</gene>
<feature type="region of interest" description="Disordered" evidence="2">
    <location>
        <begin position="193"/>
        <end position="348"/>
    </location>
</feature>
<dbReference type="Proteomes" id="UP001146120">
    <property type="component" value="Unassembled WGS sequence"/>
</dbReference>
<evidence type="ECO:0000256" key="1">
    <source>
        <dbReference type="SAM" id="Coils"/>
    </source>
</evidence>
<accession>A0AAV2YPI5</accession>
<evidence type="ECO:0000256" key="2">
    <source>
        <dbReference type="SAM" id="MobiDB-lite"/>
    </source>
</evidence>
<dbReference type="EMBL" id="DAKRPA010000153">
    <property type="protein sequence ID" value="DAZ96875.1"/>
    <property type="molecule type" value="Genomic_DNA"/>
</dbReference>
<name>A0AAV2YPI5_9STRA</name>
<keyword evidence="1" id="KW-0175">Coiled coil</keyword>
<feature type="region of interest" description="Disordered" evidence="2">
    <location>
        <begin position="870"/>
        <end position="913"/>
    </location>
</feature>
<reference evidence="3" key="2">
    <citation type="journal article" date="2023" name="Microbiol Resour">
        <title>Decontamination and Annotation of the Draft Genome Sequence of the Oomycete Lagenidium giganteum ARSEF 373.</title>
        <authorList>
            <person name="Morgan W.R."/>
            <person name="Tartar A."/>
        </authorList>
    </citation>
    <scope>NUCLEOTIDE SEQUENCE</scope>
    <source>
        <strain evidence="3">ARSEF 373</strain>
    </source>
</reference>
<dbReference type="AlphaFoldDB" id="A0AAV2YPI5"/>
<feature type="compositionally biased region" description="Acidic residues" evidence="2">
    <location>
        <begin position="283"/>
        <end position="294"/>
    </location>
</feature>
<evidence type="ECO:0000313" key="3">
    <source>
        <dbReference type="EMBL" id="DAZ96875.1"/>
    </source>
</evidence>
<sequence>MALFESIEGELSAFFLSQGTMFESIVKNLMDRIAQLELRVESYNASYSAHFDQLAATIAQVEAYAVEGIAAATQVARDAEALARENRVLTDKQLEALNETLMVQQQQHGAQALLRSEQDARASTELEYFVMSLSRQLNYVLELFFRPYSHEAVNSIQTRQGQFQSVSDVLTANEAILMHLAQQTLHVHEEVMVRRKESTRVRNESLRALDKLQRSSSETQRASEAREGQSTMEGSEDDGRSRRETSTTNSTDGSHDVTESAATETEKDEDEDSIATPRAGAFGEEDEEDEEQDEQSSTLKVSTRKSRRRTNKAANDDEVDSDNQFHKIGSSRRVLGSSKRGASRKRSLFATFQEMHETVEDRAREQAEHDEELLLRVQAMLEELHRRIESESKALVPEALQELHQHQFVFNNHVEAPNAEVSSTAAHELSEGQEQQVLILLQRERDELRQTQLQWLEQQLQQPMELINSQLQEVKNFESHFTINGDTVATHDTQIQRLLEVVNMLQQEAVRREELAVITANLLQAARDDCVHGVSAEALEALKQEVLVFQTQLQAQAAEKEHSRDNTESEQDKASDITPTMAILIEEVNQMLDLLTRILAMLAEDRNSLHSGEGAQMMQTLRTLMSVLEELVLEERDANPASNTNTVILDTLRQMERGTASLLDAFEQQQEQTDQLFAKHQAALEKLSKQAIEQKYAEMELKKRLAACPSQEDTLRVMDELRTQIHLASVDSTTRVMDTVDELRHKLVSLPTNEVIDNIARALKSKVDRSEMERKLLDAVAHSSNNGSGGDHSGPVGSMMKSPLRCLSCDQTLPMGHSPDHAGDTGGLHPHMHPHHHGSPFSQLVANALHASPEDAALTKEELLAALSPTRERRKKHRQHVQQQLHLHLPPDPARSPLVSPGKSEPPAPDAANDLDWKTINIQRAFVNLDETRNRIPLRRPSLSDQVIYGPAITPNLVRNKPGSRLRAARNTTAYVSYECCCLSE</sequence>
<proteinExistence type="predicted"/>
<feature type="compositionally biased region" description="Basic and acidic residues" evidence="2">
    <location>
        <begin position="193"/>
        <end position="213"/>
    </location>
</feature>
<comment type="caution">
    <text evidence="3">The sequence shown here is derived from an EMBL/GenBank/DDBJ whole genome shotgun (WGS) entry which is preliminary data.</text>
</comment>
<feature type="coiled-coil region" evidence="1">
    <location>
        <begin position="539"/>
        <end position="570"/>
    </location>
</feature>